<evidence type="ECO:0000256" key="4">
    <source>
        <dbReference type="ARBA" id="ARBA00022475"/>
    </source>
</evidence>
<dbReference type="RefSeq" id="WP_025001650.1">
    <property type="nucleotide sequence ID" value="NZ_JABZSJ010000019.1"/>
</dbReference>
<dbReference type="PANTHER" id="PTHR43166:SF9">
    <property type="entry name" value="GLUTAMATE_ASPARTATE IMPORT ATP-BINDING PROTEIN GLTL"/>
    <property type="match status" value="1"/>
</dbReference>
<accession>A0A930HLT1</accession>
<comment type="subcellular location">
    <subcellularLocation>
        <location evidence="1">Cell membrane</location>
        <topology evidence="1">Peripheral membrane protein</topology>
    </subcellularLocation>
</comment>
<name>A0A930HLT1_9BACT</name>
<keyword evidence="3" id="KW-0813">Transport</keyword>
<dbReference type="InterPro" id="IPR003439">
    <property type="entry name" value="ABC_transporter-like_ATP-bd"/>
</dbReference>
<dbReference type="InterPro" id="IPR027417">
    <property type="entry name" value="P-loop_NTPase"/>
</dbReference>
<evidence type="ECO:0000256" key="7">
    <source>
        <dbReference type="ARBA" id="ARBA00023136"/>
    </source>
</evidence>
<evidence type="ECO:0000313" key="9">
    <source>
        <dbReference type="EMBL" id="MBF1384169.1"/>
    </source>
</evidence>
<dbReference type="Pfam" id="PF00005">
    <property type="entry name" value="ABC_tran"/>
    <property type="match status" value="1"/>
</dbReference>
<keyword evidence="7" id="KW-0472">Membrane</keyword>
<evidence type="ECO:0000256" key="3">
    <source>
        <dbReference type="ARBA" id="ARBA00022448"/>
    </source>
</evidence>
<comment type="caution">
    <text evidence="9">The sequence shown here is derived from an EMBL/GenBank/DDBJ whole genome shotgun (WGS) entry which is preliminary data.</text>
</comment>
<organism evidence="9 10">
    <name type="scientific">Prevotella aurantiaca</name>
    <dbReference type="NCBI Taxonomy" id="596085"/>
    <lineage>
        <taxon>Bacteria</taxon>
        <taxon>Pseudomonadati</taxon>
        <taxon>Bacteroidota</taxon>
        <taxon>Bacteroidia</taxon>
        <taxon>Bacteroidales</taxon>
        <taxon>Prevotellaceae</taxon>
        <taxon>Prevotella</taxon>
    </lineage>
</organism>
<evidence type="ECO:0000259" key="8">
    <source>
        <dbReference type="PROSITE" id="PS50893"/>
    </source>
</evidence>
<dbReference type="Gene3D" id="3.40.50.300">
    <property type="entry name" value="P-loop containing nucleotide triphosphate hydrolases"/>
    <property type="match status" value="1"/>
</dbReference>
<evidence type="ECO:0000313" key="10">
    <source>
        <dbReference type="Proteomes" id="UP000771736"/>
    </source>
</evidence>
<dbReference type="PANTHER" id="PTHR43166">
    <property type="entry name" value="AMINO ACID IMPORT ATP-BINDING PROTEIN"/>
    <property type="match status" value="1"/>
</dbReference>
<dbReference type="AlphaFoldDB" id="A0A930HLT1"/>
<keyword evidence="4" id="KW-1003">Cell membrane</keyword>
<keyword evidence="6 9" id="KW-0067">ATP-binding</keyword>
<evidence type="ECO:0000256" key="5">
    <source>
        <dbReference type="ARBA" id="ARBA00022741"/>
    </source>
</evidence>
<dbReference type="InterPro" id="IPR003593">
    <property type="entry name" value="AAA+_ATPase"/>
</dbReference>
<dbReference type="InterPro" id="IPR050086">
    <property type="entry name" value="MetN_ABC_transporter-like"/>
</dbReference>
<reference evidence="9" key="1">
    <citation type="submission" date="2020-04" db="EMBL/GenBank/DDBJ databases">
        <title>Deep metagenomics examines the oral microbiome during advanced dental caries in children, revealing novel taxa and co-occurrences with host molecules.</title>
        <authorList>
            <person name="Baker J.L."/>
            <person name="Morton J.T."/>
            <person name="Dinis M."/>
            <person name="Alvarez R."/>
            <person name="Tran N.C."/>
            <person name="Knight R."/>
            <person name="Edlund A."/>
        </authorList>
    </citation>
    <scope>NUCLEOTIDE SEQUENCE</scope>
    <source>
        <strain evidence="9">JCVI_44_bin.5</strain>
    </source>
</reference>
<dbReference type="PROSITE" id="PS00211">
    <property type="entry name" value="ABC_TRANSPORTER_1"/>
    <property type="match status" value="1"/>
</dbReference>
<dbReference type="SUPFAM" id="SSF52540">
    <property type="entry name" value="P-loop containing nucleoside triphosphate hydrolases"/>
    <property type="match status" value="1"/>
</dbReference>
<keyword evidence="5" id="KW-0547">Nucleotide-binding</keyword>
<feature type="domain" description="ABC transporter" evidence="8">
    <location>
        <begin position="3"/>
        <end position="241"/>
    </location>
</feature>
<dbReference type="GO" id="GO:0005886">
    <property type="term" value="C:plasma membrane"/>
    <property type="evidence" value="ECO:0007669"/>
    <property type="project" value="UniProtKB-SubCell"/>
</dbReference>
<comment type="similarity">
    <text evidence="2">Belongs to the ABC transporter superfamily.</text>
</comment>
<dbReference type="GO" id="GO:0005524">
    <property type="term" value="F:ATP binding"/>
    <property type="evidence" value="ECO:0007669"/>
    <property type="project" value="UniProtKB-KW"/>
</dbReference>
<evidence type="ECO:0000256" key="6">
    <source>
        <dbReference type="ARBA" id="ARBA00022840"/>
    </source>
</evidence>
<dbReference type="GO" id="GO:0016887">
    <property type="term" value="F:ATP hydrolysis activity"/>
    <property type="evidence" value="ECO:0007669"/>
    <property type="project" value="InterPro"/>
</dbReference>
<gene>
    <name evidence="9" type="ORF">HXN26_04845</name>
</gene>
<dbReference type="InterPro" id="IPR017871">
    <property type="entry name" value="ABC_transporter-like_CS"/>
</dbReference>
<dbReference type="SMART" id="SM00382">
    <property type="entry name" value="AAA"/>
    <property type="match status" value="1"/>
</dbReference>
<dbReference type="PROSITE" id="PS50893">
    <property type="entry name" value="ABC_TRANSPORTER_2"/>
    <property type="match status" value="1"/>
</dbReference>
<dbReference type="Proteomes" id="UP000771736">
    <property type="component" value="Unassembled WGS sequence"/>
</dbReference>
<evidence type="ECO:0000256" key="2">
    <source>
        <dbReference type="ARBA" id="ARBA00005417"/>
    </source>
</evidence>
<dbReference type="EMBL" id="JABZSJ010000019">
    <property type="protein sequence ID" value="MBF1384169.1"/>
    <property type="molecule type" value="Genomic_DNA"/>
</dbReference>
<sequence>MLVDYKKVNIFQDEKHVLRNVDFQVNEGEFIYIIGKVGSGKSSLLKTIYCELDIYDGEAEKADVLGQSLLTLKRSYVPALRKQMGIIFQDFQLLHDRNVFKNLQFVMKATGWKENKAIENRIHDVLNEVGMLDKKDKMPSELSGGEQQRIAIARALLNSPKIIIADEPTGNLDPETATNIVSILKRASKDGAAVVMSTHNIHLLEQFPGKVFKCKDGEFKLVTDDAETKDLEESNEPIETKIEVLDFVDDEETISNKD</sequence>
<proteinExistence type="inferred from homology"/>
<evidence type="ECO:0000256" key="1">
    <source>
        <dbReference type="ARBA" id="ARBA00004202"/>
    </source>
</evidence>
<protein>
    <submittedName>
        <fullName evidence="9">ATP-binding cassette domain-containing protein</fullName>
    </submittedName>
</protein>